<dbReference type="RefSeq" id="WP_368502912.1">
    <property type="nucleotide sequence ID" value="NZ_CP162551.1"/>
</dbReference>
<dbReference type="Pfam" id="PF10704">
    <property type="entry name" value="DUF2508"/>
    <property type="match status" value="1"/>
</dbReference>
<reference evidence="1" key="1">
    <citation type="submission" date="2024-07" db="EMBL/GenBank/DDBJ databases">
        <title>Identification and characteristics of an arsenic-resistant bacterial isolate, which belongs to a novel species.</title>
        <authorList>
            <person name="Juszczyk A."/>
            <person name="Kowalczyk A."/>
            <person name="Was K."/>
            <person name="Kosowicz W."/>
            <person name="Budzyn A."/>
            <person name="Latowski D."/>
        </authorList>
    </citation>
    <scope>NUCLEOTIDE SEQUENCE</scope>
    <source>
        <strain evidence="1">As8PL</strain>
    </source>
</reference>
<gene>
    <name evidence="1" type="ORF">AB3N04_11310</name>
</gene>
<dbReference type="EMBL" id="CP162551">
    <property type="protein sequence ID" value="XDI35319.1"/>
    <property type="molecule type" value="Genomic_DNA"/>
</dbReference>
<dbReference type="InterPro" id="IPR019644">
    <property type="entry name" value="DUF2508"/>
</dbReference>
<organism evidence="1">
    <name type="scientific">Alkalihalophilus sp. As8PL</name>
    <dbReference type="NCBI Taxonomy" id="3237103"/>
    <lineage>
        <taxon>Bacteria</taxon>
        <taxon>Bacillati</taxon>
        <taxon>Bacillota</taxon>
        <taxon>Bacilli</taxon>
        <taxon>Bacillales</taxon>
        <taxon>Bacillaceae</taxon>
        <taxon>Alkalihalophilus</taxon>
    </lineage>
</organism>
<sequence>MFFRKKGRLRKEENDRLLRSIEAMKDRLDSEKHFVSHSVDPSDDVLAKMKASESVYTFLLREARTQKMRKNKLAR</sequence>
<proteinExistence type="predicted"/>
<accession>A0AB39BPF3</accession>
<evidence type="ECO:0000313" key="1">
    <source>
        <dbReference type="EMBL" id="XDI35319.1"/>
    </source>
</evidence>
<protein>
    <submittedName>
        <fullName evidence="1">YaaL family protein</fullName>
    </submittedName>
</protein>
<dbReference type="AlphaFoldDB" id="A0AB39BPF3"/>
<name>A0AB39BPF3_9BACI</name>